<feature type="transmembrane region" description="Helical" evidence="7">
    <location>
        <begin position="191"/>
        <end position="213"/>
    </location>
</feature>
<evidence type="ECO:0000256" key="2">
    <source>
        <dbReference type="ARBA" id="ARBA00022448"/>
    </source>
</evidence>
<evidence type="ECO:0000313" key="9">
    <source>
        <dbReference type="EMBL" id="AUZ86865.1"/>
    </source>
</evidence>
<feature type="transmembrane region" description="Helical" evidence="7">
    <location>
        <begin position="112"/>
        <end position="136"/>
    </location>
</feature>
<dbReference type="InterPro" id="IPR040177">
    <property type="entry name" value="SLC30A9"/>
</dbReference>
<dbReference type="PANTHER" id="PTHR13414">
    <property type="entry name" value="HUEL-CATION TRANSPORTER"/>
    <property type="match status" value="1"/>
</dbReference>
<organism evidence="9 10">
    <name type="scientific">Arthrobacter agilis</name>
    <dbReference type="NCBI Taxonomy" id="37921"/>
    <lineage>
        <taxon>Bacteria</taxon>
        <taxon>Bacillati</taxon>
        <taxon>Actinomycetota</taxon>
        <taxon>Actinomycetes</taxon>
        <taxon>Micrococcales</taxon>
        <taxon>Micrococcaceae</taxon>
        <taxon>Arthrobacter</taxon>
    </lineage>
</organism>
<dbReference type="InterPro" id="IPR058533">
    <property type="entry name" value="Cation_efflux_TM"/>
</dbReference>
<sequence length="329" mass="34556">MSAGGGKKAIIAALAANLTIAALKFVAYALTRSSSMLAEGIHSVADSGNQVLLLVGGKRAKRQASPEHPFGYGRERYIYAFIVSIVLFSVGGLFALYEAYHKYQDPHPIEGSFWWVPLAVLIGAIIAESFSFRTAIRESNHTRGSMSWVRFVRTAKSPELPVILLEDFGALLGLLFALIGVSMTLLTDNGVWDAAGTAMIGLLLVAIAAVLAVETKSLLLGESASADAVAKIEAAISDDGTTRIIHLKTLHLGPDELLVAAKISVESQDTGSQIAGAINDAEQRIRAAVPIATAIYLEPDLYAPRATATPSANGSSAAPRPDSGSSGQV</sequence>
<dbReference type="EMBL" id="CP024915">
    <property type="protein sequence ID" value="AUZ86865.1"/>
    <property type="molecule type" value="Genomic_DNA"/>
</dbReference>
<protein>
    <submittedName>
        <fullName evidence="9">Cation transporter</fullName>
    </submittedName>
</protein>
<feature type="domain" description="Cation efflux protein transmembrane" evidence="8">
    <location>
        <begin position="10"/>
        <end position="220"/>
    </location>
</feature>
<keyword evidence="4 7" id="KW-1133">Transmembrane helix</keyword>
<dbReference type="Pfam" id="PF01545">
    <property type="entry name" value="Cation_efflux"/>
    <property type="match status" value="1"/>
</dbReference>
<reference evidence="9 10" key="1">
    <citation type="submission" date="2017-11" db="EMBL/GenBank/DDBJ databases">
        <title>Draft genome of Arthrobacter agilis strain UMCV2, a plant growth-promoting rhizobacterium and biocontrol capacity of phytopathogenic fungi.</title>
        <authorList>
            <person name="Martinez-Camara R."/>
            <person name="Santoyo G."/>
            <person name="Moreno-Hagelsieb G."/>
            <person name="Valencia-Cantero E."/>
        </authorList>
    </citation>
    <scope>NUCLEOTIDE SEQUENCE [LARGE SCALE GENOMIC DNA]</scope>
    <source>
        <strain evidence="9 10">UMCV2</strain>
    </source>
</reference>
<dbReference type="GO" id="GO:0016020">
    <property type="term" value="C:membrane"/>
    <property type="evidence" value="ECO:0007669"/>
    <property type="project" value="UniProtKB-SubCell"/>
</dbReference>
<name>A0A2L0UC91_9MICC</name>
<dbReference type="InterPro" id="IPR002524">
    <property type="entry name" value="Cation_efflux"/>
</dbReference>
<keyword evidence="3 7" id="KW-0812">Transmembrane</keyword>
<evidence type="ECO:0000256" key="3">
    <source>
        <dbReference type="ARBA" id="ARBA00022692"/>
    </source>
</evidence>
<dbReference type="GO" id="GO:0008324">
    <property type="term" value="F:monoatomic cation transmembrane transporter activity"/>
    <property type="evidence" value="ECO:0007669"/>
    <property type="project" value="InterPro"/>
</dbReference>
<dbReference type="PANTHER" id="PTHR13414:SF9">
    <property type="entry name" value="PROTON-COUPLED ZINC ANTIPORTER SLC30A9, MITOCHONDRIAL"/>
    <property type="match status" value="1"/>
</dbReference>
<evidence type="ECO:0000256" key="5">
    <source>
        <dbReference type="ARBA" id="ARBA00023136"/>
    </source>
</evidence>
<evidence type="ECO:0000259" key="8">
    <source>
        <dbReference type="Pfam" id="PF01545"/>
    </source>
</evidence>
<dbReference type="Proteomes" id="UP000239187">
    <property type="component" value="Chromosome"/>
</dbReference>
<evidence type="ECO:0000256" key="1">
    <source>
        <dbReference type="ARBA" id="ARBA00004141"/>
    </source>
</evidence>
<feature type="transmembrane region" description="Helical" evidence="7">
    <location>
        <begin position="9"/>
        <end position="30"/>
    </location>
</feature>
<feature type="transmembrane region" description="Helical" evidence="7">
    <location>
        <begin position="160"/>
        <end position="185"/>
    </location>
</feature>
<evidence type="ECO:0000256" key="4">
    <source>
        <dbReference type="ARBA" id="ARBA00022989"/>
    </source>
</evidence>
<dbReference type="AlphaFoldDB" id="A0A2L0UC91"/>
<gene>
    <name evidence="9" type="ORF">CVO76_03810</name>
</gene>
<evidence type="ECO:0000313" key="10">
    <source>
        <dbReference type="Proteomes" id="UP000239187"/>
    </source>
</evidence>
<dbReference type="RefSeq" id="WP_208740732.1">
    <property type="nucleotide sequence ID" value="NZ_CP024915.1"/>
</dbReference>
<evidence type="ECO:0000256" key="6">
    <source>
        <dbReference type="SAM" id="MobiDB-lite"/>
    </source>
</evidence>
<evidence type="ECO:0000256" key="7">
    <source>
        <dbReference type="SAM" id="Phobius"/>
    </source>
</evidence>
<accession>A0A2L0UC91</accession>
<dbReference type="InterPro" id="IPR027469">
    <property type="entry name" value="Cation_efflux_TMD_sf"/>
</dbReference>
<proteinExistence type="predicted"/>
<keyword evidence="2" id="KW-0813">Transport</keyword>
<keyword evidence="5 7" id="KW-0472">Membrane</keyword>
<feature type="transmembrane region" description="Helical" evidence="7">
    <location>
        <begin position="77"/>
        <end position="100"/>
    </location>
</feature>
<dbReference type="SUPFAM" id="SSF161111">
    <property type="entry name" value="Cation efflux protein transmembrane domain-like"/>
    <property type="match status" value="1"/>
</dbReference>
<dbReference type="GO" id="GO:0006829">
    <property type="term" value="P:zinc ion transport"/>
    <property type="evidence" value="ECO:0007669"/>
    <property type="project" value="InterPro"/>
</dbReference>
<dbReference type="NCBIfam" id="TIGR01297">
    <property type="entry name" value="CDF"/>
    <property type="match status" value="1"/>
</dbReference>
<feature type="region of interest" description="Disordered" evidence="6">
    <location>
        <begin position="307"/>
        <end position="329"/>
    </location>
</feature>
<dbReference type="Gene3D" id="1.20.1510.10">
    <property type="entry name" value="Cation efflux protein transmembrane domain"/>
    <property type="match status" value="1"/>
</dbReference>
<comment type="subcellular location">
    <subcellularLocation>
        <location evidence="1">Membrane</location>
        <topology evidence="1">Multi-pass membrane protein</topology>
    </subcellularLocation>
</comment>